<feature type="compositionally biased region" description="Low complexity" evidence="1">
    <location>
        <begin position="68"/>
        <end position="81"/>
    </location>
</feature>
<evidence type="ECO:0000313" key="3">
    <source>
        <dbReference type="Proteomes" id="UP001565368"/>
    </source>
</evidence>
<dbReference type="Proteomes" id="UP001565368">
    <property type="component" value="Unassembled WGS sequence"/>
</dbReference>
<keyword evidence="3" id="KW-1185">Reference proteome</keyword>
<evidence type="ECO:0000313" key="2">
    <source>
        <dbReference type="EMBL" id="KAL1405507.1"/>
    </source>
</evidence>
<feature type="compositionally biased region" description="Basic and acidic residues" evidence="1">
    <location>
        <begin position="169"/>
        <end position="180"/>
    </location>
</feature>
<feature type="compositionally biased region" description="Polar residues" evidence="1">
    <location>
        <begin position="234"/>
        <end position="259"/>
    </location>
</feature>
<feature type="region of interest" description="Disordered" evidence="1">
    <location>
        <begin position="455"/>
        <end position="478"/>
    </location>
</feature>
<protein>
    <recommendedName>
        <fullName evidence="4">Proteophosphoglycan ppg4</fullName>
    </recommendedName>
</protein>
<feature type="region of interest" description="Disordered" evidence="1">
    <location>
        <begin position="593"/>
        <end position="617"/>
    </location>
</feature>
<feature type="compositionally biased region" description="Low complexity" evidence="1">
    <location>
        <begin position="135"/>
        <end position="152"/>
    </location>
</feature>
<feature type="region of interest" description="Disordered" evidence="1">
    <location>
        <begin position="234"/>
        <end position="360"/>
    </location>
</feature>
<reference evidence="2 3" key="1">
    <citation type="submission" date="2023-08" db="EMBL/GenBank/DDBJ databases">
        <title>Annotated Genome Sequence of Vanrija albida AlHP1.</title>
        <authorList>
            <person name="Herzog R."/>
        </authorList>
    </citation>
    <scope>NUCLEOTIDE SEQUENCE [LARGE SCALE GENOMIC DNA]</scope>
    <source>
        <strain evidence="2 3">AlHP1</strain>
    </source>
</reference>
<feature type="compositionally biased region" description="Basic residues" evidence="1">
    <location>
        <begin position="96"/>
        <end position="106"/>
    </location>
</feature>
<feature type="compositionally biased region" description="Polar residues" evidence="1">
    <location>
        <begin position="301"/>
        <end position="316"/>
    </location>
</feature>
<sequence>MAAPTPDTTPPTTSPPILVHTASPSPGPEAQLPQQQHYRSLGHRARASGGGGGVPTHAQLHLPESGLPPSQQQTPQPQPHSQQHHAHPPPQPQHAPQHHLGHRRGGQAKPLFDWISRKLGARRASDAEPRDAVPSSSGSGSGSASGYYWGSRPTPPAPAPERPPPASRAEARTARRELQRHQSPADMFRQSSYDSSAYRAESLSLHSYAVSERRREANNPYPSLPIPLVRRSYPASTIDDSGSMAPSASLLSRSRTPSIASLDGPRHRTSADGGASFSSSFRLAGRVADEDASVRPLPPSLATSPARSISILSRSGSVPLMRSDSAPQPLPPQPSELDRRNTFSSSVGPDAPSFVSSDVSGDILSRVSREDSLASTKPATTVISFESGNAPVAHIAVAPSPSSTSSPPVVRSASSPAGMSIAHSAGPTALPSPISPTFLPGSVVSEDVQHTVPRHTRYHPRNNPHPSAPPGPDASTLTLASSTFGFVSPQAIGARPGSLRLRDGASPSAYHAPVVSPSVAFADRPGSTHEGGRPLSNYDGLSSHAMSLSTRNRNYGRADDDASMRAIRRRGSWESGESRWSWRPGAETAASGVFGFGRRGTGELPDDDANRSSVYTHNSYRTPLPGIGGVEEGEGMTAITSESGLVSHRPVSVVV</sequence>
<evidence type="ECO:0008006" key="4">
    <source>
        <dbReference type="Google" id="ProtNLM"/>
    </source>
</evidence>
<dbReference type="GeneID" id="95990187"/>
<feature type="compositionally biased region" description="Pro residues" evidence="1">
    <location>
        <begin position="153"/>
        <end position="166"/>
    </location>
</feature>
<name>A0ABR3PST0_9TREE</name>
<feature type="region of interest" description="Disordered" evidence="1">
    <location>
        <begin position="1"/>
        <end position="193"/>
    </location>
</feature>
<feature type="region of interest" description="Disordered" evidence="1">
    <location>
        <begin position="521"/>
        <end position="543"/>
    </location>
</feature>
<comment type="caution">
    <text evidence="2">The sequence shown here is derived from an EMBL/GenBank/DDBJ whole genome shotgun (WGS) entry which is preliminary data.</text>
</comment>
<feature type="compositionally biased region" description="Low complexity" evidence="1">
    <location>
        <begin position="271"/>
        <end position="281"/>
    </location>
</feature>
<gene>
    <name evidence="2" type="ORF">Q8F55_009144</name>
</gene>
<proteinExistence type="predicted"/>
<feature type="region of interest" description="Disordered" evidence="1">
    <location>
        <begin position="397"/>
        <end position="418"/>
    </location>
</feature>
<accession>A0ABR3PST0</accession>
<dbReference type="RefSeq" id="XP_069205451.1">
    <property type="nucleotide sequence ID" value="XM_069357514.1"/>
</dbReference>
<evidence type="ECO:0000256" key="1">
    <source>
        <dbReference type="SAM" id="MobiDB-lite"/>
    </source>
</evidence>
<organism evidence="2 3">
    <name type="scientific">Vanrija albida</name>
    <dbReference type="NCBI Taxonomy" id="181172"/>
    <lineage>
        <taxon>Eukaryota</taxon>
        <taxon>Fungi</taxon>
        <taxon>Dikarya</taxon>
        <taxon>Basidiomycota</taxon>
        <taxon>Agaricomycotina</taxon>
        <taxon>Tremellomycetes</taxon>
        <taxon>Trichosporonales</taxon>
        <taxon>Trichosporonaceae</taxon>
        <taxon>Vanrija</taxon>
    </lineage>
</organism>
<dbReference type="EMBL" id="JBBXJM010000007">
    <property type="protein sequence ID" value="KAL1405507.1"/>
    <property type="molecule type" value="Genomic_DNA"/>
</dbReference>
<feature type="compositionally biased region" description="Low complexity" evidence="1">
    <location>
        <begin position="397"/>
        <end position="417"/>
    </location>
</feature>